<dbReference type="InterPro" id="IPR035654">
    <property type="entry name" value="LepA_IV"/>
</dbReference>
<proteinExistence type="inferred from homology"/>
<evidence type="ECO:0000256" key="3">
    <source>
        <dbReference type="ARBA" id="ARBA00022801"/>
    </source>
</evidence>
<evidence type="ECO:0000256" key="4">
    <source>
        <dbReference type="ARBA" id="ARBA00022917"/>
    </source>
</evidence>
<dbReference type="SUPFAM" id="SSF52540">
    <property type="entry name" value="P-loop containing nucleoside triphosphate hydrolases"/>
    <property type="match status" value="1"/>
</dbReference>
<dbReference type="PRINTS" id="PR00315">
    <property type="entry name" value="ELONGATNFCT"/>
</dbReference>
<keyword evidence="6" id="KW-1003">Cell membrane</keyword>
<dbReference type="InterPro" id="IPR013842">
    <property type="entry name" value="LepA_CTD"/>
</dbReference>
<dbReference type="InterPro" id="IPR004161">
    <property type="entry name" value="EFTu-like_2"/>
</dbReference>
<keyword evidence="5 6" id="KW-0342">GTP-binding</keyword>
<reference evidence="8 9" key="1">
    <citation type="submission" date="2017-05" db="EMBL/GenBank/DDBJ databases">
        <authorList>
            <person name="Varghese N."/>
            <person name="Submissions S."/>
        </authorList>
    </citation>
    <scope>NUCLEOTIDE SEQUENCE [LARGE SCALE GENOMIC DNA]</scope>
    <source>
        <strain evidence="8 9">SM16</strain>
    </source>
</reference>
<dbReference type="InterPro" id="IPR005225">
    <property type="entry name" value="Small_GTP-bd"/>
</dbReference>
<keyword evidence="4 6" id="KW-0648">Protein biosynthesis</keyword>
<evidence type="ECO:0000256" key="1">
    <source>
        <dbReference type="ARBA" id="ARBA00005454"/>
    </source>
</evidence>
<dbReference type="InterPro" id="IPR027417">
    <property type="entry name" value="P-loop_NTPase"/>
</dbReference>
<dbReference type="InterPro" id="IPR035647">
    <property type="entry name" value="EFG_III/V"/>
</dbReference>
<dbReference type="Gene3D" id="3.40.50.300">
    <property type="entry name" value="P-loop containing nucleotide triphosphate hydrolases"/>
    <property type="match status" value="1"/>
</dbReference>
<dbReference type="NCBIfam" id="TIGR00231">
    <property type="entry name" value="small_GTP"/>
    <property type="match status" value="1"/>
</dbReference>
<dbReference type="Proteomes" id="UP001157910">
    <property type="component" value="Unassembled WGS sequence"/>
</dbReference>
<dbReference type="Pfam" id="PF06421">
    <property type="entry name" value="LepA_C"/>
    <property type="match status" value="1"/>
</dbReference>
<dbReference type="CDD" id="cd16260">
    <property type="entry name" value="EF4_III"/>
    <property type="match status" value="1"/>
</dbReference>
<dbReference type="HAMAP" id="MF_00071">
    <property type="entry name" value="LepA"/>
    <property type="match status" value="1"/>
</dbReference>
<dbReference type="CDD" id="cd01890">
    <property type="entry name" value="LepA"/>
    <property type="match status" value="1"/>
</dbReference>
<dbReference type="EC" id="3.6.5.n1" evidence="6"/>
<organism evidence="8 9">
    <name type="scientific">Novosphingobium panipatense</name>
    <dbReference type="NCBI Taxonomy" id="428991"/>
    <lineage>
        <taxon>Bacteria</taxon>
        <taxon>Pseudomonadati</taxon>
        <taxon>Pseudomonadota</taxon>
        <taxon>Alphaproteobacteria</taxon>
        <taxon>Sphingomonadales</taxon>
        <taxon>Sphingomonadaceae</taxon>
        <taxon>Novosphingobium</taxon>
    </lineage>
</organism>
<comment type="similarity">
    <text evidence="1 6">Belongs to the TRAFAC class translation factor GTPase superfamily. Classic translation factor GTPase family. LepA subfamily.</text>
</comment>
<dbReference type="Gene3D" id="3.30.70.240">
    <property type="match status" value="1"/>
</dbReference>
<comment type="subcellular location">
    <subcellularLocation>
        <location evidence="6">Cell membrane</location>
        <topology evidence="6">Peripheral membrane protein</topology>
        <orientation evidence="6">Cytoplasmic side</orientation>
    </subcellularLocation>
</comment>
<comment type="catalytic activity">
    <reaction evidence="6">
        <text>GTP + H2O = GDP + phosphate + H(+)</text>
        <dbReference type="Rhea" id="RHEA:19669"/>
        <dbReference type="ChEBI" id="CHEBI:15377"/>
        <dbReference type="ChEBI" id="CHEBI:15378"/>
        <dbReference type="ChEBI" id="CHEBI:37565"/>
        <dbReference type="ChEBI" id="CHEBI:43474"/>
        <dbReference type="ChEBI" id="CHEBI:58189"/>
        <dbReference type="EC" id="3.6.5.n1"/>
    </reaction>
</comment>
<evidence type="ECO:0000256" key="5">
    <source>
        <dbReference type="ARBA" id="ARBA00023134"/>
    </source>
</evidence>
<dbReference type="Gene3D" id="3.30.70.870">
    <property type="entry name" value="Elongation Factor G (Translational Gtpase), domain 3"/>
    <property type="match status" value="1"/>
</dbReference>
<dbReference type="InterPro" id="IPR038363">
    <property type="entry name" value="LepA_C_sf"/>
</dbReference>
<keyword evidence="6" id="KW-0472">Membrane</keyword>
<dbReference type="Pfam" id="PF00679">
    <property type="entry name" value="EFG_C"/>
    <property type="match status" value="1"/>
</dbReference>
<evidence type="ECO:0000313" key="9">
    <source>
        <dbReference type="Proteomes" id="UP001157910"/>
    </source>
</evidence>
<dbReference type="InterPro" id="IPR031157">
    <property type="entry name" value="G_TR_CS"/>
</dbReference>
<dbReference type="PROSITE" id="PS00301">
    <property type="entry name" value="G_TR_1"/>
    <property type="match status" value="1"/>
</dbReference>
<keyword evidence="9" id="KW-1185">Reference proteome</keyword>
<protein>
    <recommendedName>
        <fullName evidence="6">Elongation factor 4</fullName>
        <shortName evidence="6">EF-4</shortName>
        <ecNumber evidence="6">3.6.5.n1</ecNumber>
    </recommendedName>
    <alternativeName>
        <fullName evidence="6">Ribosomal back-translocase LepA</fullName>
    </alternativeName>
</protein>
<dbReference type="NCBIfam" id="TIGR01393">
    <property type="entry name" value="lepA"/>
    <property type="match status" value="1"/>
</dbReference>
<dbReference type="CDD" id="cd03709">
    <property type="entry name" value="lepA_C"/>
    <property type="match status" value="1"/>
</dbReference>
<dbReference type="EMBL" id="FXUI01000012">
    <property type="protein sequence ID" value="SMP79067.1"/>
    <property type="molecule type" value="Genomic_DNA"/>
</dbReference>
<dbReference type="PROSITE" id="PS51722">
    <property type="entry name" value="G_TR_2"/>
    <property type="match status" value="1"/>
</dbReference>
<comment type="function">
    <text evidence="6">Required for accurate and efficient protein synthesis under certain stress conditions. May act as a fidelity factor of the translation reaction, by catalyzing a one-codon backward translocation of tRNAs on improperly translocated ribosomes. Back-translocation proceeds from a post-translocation (POST) complex to a pre-translocation (PRE) complex, thus giving elongation factor G a second chance to translocate the tRNAs correctly. Binds to ribosomes in a GTP-dependent manner.</text>
</comment>
<dbReference type="Pfam" id="PF00009">
    <property type="entry name" value="GTP_EFTU"/>
    <property type="match status" value="1"/>
</dbReference>
<comment type="caution">
    <text evidence="8">The sequence shown here is derived from an EMBL/GenBank/DDBJ whole genome shotgun (WGS) entry which is preliminary data.</text>
</comment>
<dbReference type="InterPro" id="IPR000640">
    <property type="entry name" value="EFG_V-like"/>
</dbReference>
<name>A0ABY1QVL3_9SPHN</name>
<dbReference type="SUPFAM" id="SSF54980">
    <property type="entry name" value="EF-G C-terminal domain-like"/>
    <property type="match status" value="2"/>
</dbReference>
<dbReference type="PANTHER" id="PTHR43512:SF4">
    <property type="entry name" value="TRANSLATION FACTOR GUF1 HOMOLOG, CHLOROPLASTIC"/>
    <property type="match status" value="1"/>
</dbReference>
<feature type="binding site" evidence="6">
    <location>
        <begin position="134"/>
        <end position="137"/>
    </location>
    <ligand>
        <name>GTP</name>
        <dbReference type="ChEBI" id="CHEBI:37565"/>
    </ligand>
</feature>
<gene>
    <name evidence="6" type="primary">lepA</name>
    <name evidence="8" type="ORF">SAMN06296065_11242</name>
</gene>
<keyword evidence="2 6" id="KW-0547">Nucleotide-binding</keyword>
<dbReference type="Gene3D" id="2.40.30.10">
    <property type="entry name" value="Translation factors"/>
    <property type="match status" value="1"/>
</dbReference>
<sequence length="600" mass="66699">MTDLAQIRNFSIIAHIDHGKSTLADRLIQTTGGLSEREMSAQVLDNMDIEKERGITIKAQTVRLSYTASDGLTYELNLMDTPGHVDFAYEVSRSLAACEGALLVVDAAQGVEAQTLANVYQSIEHDHEIVPVINKIDLPAAEPEKVRNEIEEVIGIDASEAVMASAKSGIGITEVLEAVVKKIPPPKGERDKPLKAMLVDSWYDPYLGVVILVRVIDGVIKKGLNVKFMQGGTEHLIDRVGCFTPKRIDLPELGPGEIGFITAQIKEVEQAKVGDTITTVKQGATEALPGYKEVQPVVFCGLFPVDANDFEKLRESIGKLRLNDASFSFEMESSAALGFGFRCGFLGLLHLEIIQERLSREYDLDLITTAPSVVYRLTMTDGSVKELHNPADMPDPVKIDFMEEPWIKAVIYTPDEYLGSILKLCQDRRGIQKDLTYVGGRAQVTYELPLNEVVFDFYDRLKSISRGYASFDYEQIGLREGDLVMMNILVNNEPVDALSMIVHRGQAEPRGRALVERLKELIPRHMFKIPIQAAIGAKVIARETISAMRKDVTAKCYGGDITRKKKLLEKQKEGKKRMREYGNVQIPQEAFIAALRMGEE</sequence>
<dbReference type="Pfam" id="PF03144">
    <property type="entry name" value="GTP_EFTU_D2"/>
    <property type="match status" value="1"/>
</dbReference>
<dbReference type="InterPro" id="IPR000795">
    <property type="entry name" value="T_Tr_GTP-bd_dom"/>
</dbReference>
<dbReference type="CDD" id="cd03699">
    <property type="entry name" value="EF4_II"/>
    <property type="match status" value="1"/>
</dbReference>
<feature type="binding site" evidence="6">
    <location>
        <begin position="17"/>
        <end position="22"/>
    </location>
    <ligand>
        <name>GTP</name>
        <dbReference type="ChEBI" id="CHEBI:37565"/>
    </ligand>
</feature>
<evidence type="ECO:0000259" key="7">
    <source>
        <dbReference type="PROSITE" id="PS51722"/>
    </source>
</evidence>
<evidence type="ECO:0000256" key="6">
    <source>
        <dbReference type="HAMAP-Rule" id="MF_00071"/>
    </source>
</evidence>
<evidence type="ECO:0000256" key="2">
    <source>
        <dbReference type="ARBA" id="ARBA00022741"/>
    </source>
</evidence>
<dbReference type="Gene3D" id="3.30.70.2570">
    <property type="entry name" value="Elongation factor 4, C-terminal domain"/>
    <property type="match status" value="1"/>
</dbReference>
<feature type="domain" description="Tr-type G" evidence="7">
    <location>
        <begin position="5"/>
        <end position="187"/>
    </location>
</feature>
<dbReference type="PANTHER" id="PTHR43512">
    <property type="entry name" value="TRANSLATION FACTOR GUF1-RELATED"/>
    <property type="match status" value="1"/>
</dbReference>
<dbReference type="RefSeq" id="WP_103730341.1">
    <property type="nucleotide sequence ID" value="NZ_FXUI01000012.1"/>
</dbReference>
<evidence type="ECO:0000313" key="8">
    <source>
        <dbReference type="EMBL" id="SMP79067.1"/>
    </source>
</evidence>
<dbReference type="InterPro" id="IPR006297">
    <property type="entry name" value="EF-4"/>
</dbReference>
<keyword evidence="3 6" id="KW-0378">Hydrolase</keyword>
<accession>A0ABY1QVL3</accession>